<evidence type="ECO:0000256" key="10">
    <source>
        <dbReference type="SAM" id="Coils"/>
    </source>
</evidence>
<name>A0A2A2JFT0_9BILA</name>
<evidence type="ECO:0000256" key="5">
    <source>
        <dbReference type="ARBA" id="ARBA00022927"/>
    </source>
</evidence>
<keyword evidence="10" id="KW-0175">Coiled coil</keyword>
<evidence type="ECO:0000313" key="12">
    <source>
        <dbReference type="EMBL" id="PAV60484.1"/>
    </source>
</evidence>
<feature type="coiled-coil region" evidence="10">
    <location>
        <begin position="74"/>
        <end position="101"/>
    </location>
</feature>
<dbReference type="OrthoDB" id="5984298at2759"/>
<evidence type="ECO:0000256" key="4">
    <source>
        <dbReference type="ARBA" id="ARBA00022753"/>
    </source>
</evidence>
<keyword evidence="4" id="KW-0967">Endosome</keyword>
<dbReference type="AlphaFoldDB" id="A0A2A2JFT0"/>
<accession>A0A2A2JFT0</accession>
<dbReference type="Pfam" id="PF00338">
    <property type="entry name" value="Ribosomal_S10"/>
    <property type="match status" value="1"/>
</dbReference>
<dbReference type="SMART" id="SM01403">
    <property type="entry name" value="Ribosomal_S10"/>
    <property type="match status" value="1"/>
</dbReference>
<comment type="similarity">
    <text evidence="2">Belongs to the VPS37 family.</text>
</comment>
<evidence type="ECO:0000256" key="2">
    <source>
        <dbReference type="ARBA" id="ARBA00007617"/>
    </source>
</evidence>
<dbReference type="GO" id="GO:0005840">
    <property type="term" value="C:ribosome"/>
    <property type="evidence" value="ECO:0007669"/>
    <property type="project" value="UniProtKB-KW"/>
</dbReference>
<evidence type="ECO:0000256" key="1">
    <source>
        <dbReference type="ARBA" id="ARBA00004633"/>
    </source>
</evidence>
<evidence type="ECO:0000256" key="9">
    <source>
        <dbReference type="PROSITE-ProRule" id="PRU00646"/>
    </source>
</evidence>
<dbReference type="GO" id="GO:0006612">
    <property type="term" value="P:protein targeting to membrane"/>
    <property type="evidence" value="ECO:0007669"/>
    <property type="project" value="TreeGrafter"/>
</dbReference>
<dbReference type="GO" id="GO:1990904">
    <property type="term" value="C:ribonucleoprotein complex"/>
    <property type="evidence" value="ECO:0007669"/>
    <property type="project" value="UniProtKB-KW"/>
</dbReference>
<gene>
    <name evidence="12" type="ORF">WR25_10609</name>
</gene>
<keyword evidence="13" id="KW-1185">Reference proteome</keyword>
<evidence type="ECO:0000313" key="13">
    <source>
        <dbReference type="Proteomes" id="UP000218231"/>
    </source>
</evidence>
<sequence>MYNGGTSGYDSMVEMGVNTAMASVRSMTTEQLSALLDSEDQLDALVRSLPTDREAALAQNKSLAEWNLAQKPRVENARAQVLSLYEQAQLLQKQVNALKTKFDATSSDRSLDTTASLLQVAAQEADDDAEAVARKFESGDEPVDLFMKSFKEKKILAHLRKIKSDRLIQLMREQVPSQMNNSLSLLVRKFLPTKTAVANLASLREIAGVRDPWSLYEPIFEDTREYPEYNTINVRLQSFDYPPIERFQKYVHQIAKRFHFKVVQSYAVAAQTRNSVTFKPNSTVVNNEMNYSIYDRVVCIKMVRLDGVAAPHLHLFVQLLQTHLPVGVTMIVKEHEKTDENYRYIPDILLKQKQEELKSLDDPLVRKNLGWE</sequence>
<organism evidence="12 13">
    <name type="scientific">Diploscapter pachys</name>
    <dbReference type="NCBI Taxonomy" id="2018661"/>
    <lineage>
        <taxon>Eukaryota</taxon>
        <taxon>Metazoa</taxon>
        <taxon>Ecdysozoa</taxon>
        <taxon>Nematoda</taxon>
        <taxon>Chromadorea</taxon>
        <taxon>Rhabditida</taxon>
        <taxon>Rhabditina</taxon>
        <taxon>Rhabditomorpha</taxon>
        <taxon>Rhabditoidea</taxon>
        <taxon>Rhabditidae</taxon>
        <taxon>Diploscapter</taxon>
    </lineage>
</organism>
<dbReference type="Proteomes" id="UP000218231">
    <property type="component" value="Unassembled WGS sequence"/>
</dbReference>
<reference evidence="12 13" key="1">
    <citation type="journal article" date="2017" name="Curr. Biol.">
        <title>Genome architecture and evolution of a unichromosomal asexual nematode.</title>
        <authorList>
            <person name="Fradin H."/>
            <person name="Zegar C."/>
            <person name="Gutwein M."/>
            <person name="Lucas J."/>
            <person name="Kovtun M."/>
            <person name="Corcoran D."/>
            <person name="Baugh L.R."/>
            <person name="Kiontke K."/>
            <person name="Gunsalus K."/>
            <person name="Fitch D.H."/>
            <person name="Piano F."/>
        </authorList>
    </citation>
    <scope>NUCLEOTIDE SEQUENCE [LARGE SCALE GENOMIC DNA]</scope>
    <source>
        <strain evidence="12">PF1309</strain>
    </source>
</reference>
<protein>
    <recommendedName>
        <fullName evidence="11">VPS37 C-terminal domain-containing protein</fullName>
    </recommendedName>
</protein>
<dbReference type="GO" id="GO:0000813">
    <property type="term" value="C:ESCRT I complex"/>
    <property type="evidence" value="ECO:0007669"/>
    <property type="project" value="TreeGrafter"/>
</dbReference>
<dbReference type="InterPro" id="IPR009851">
    <property type="entry name" value="Mod_r"/>
</dbReference>
<dbReference type="InterPro" id="IPR036838">
    <property type="entry name" value="Ribosomal_uS10_dom_sf"/>
</dbReference>
<proteinExistence type="inferred from homology"/>
<evidence type="ECO:0000256" key="6">
    <source>
        <dbReference type="ARBA" id="ARBA00022980"/>
    </source>
</evidence>
<keyword evidence="5 9" id="KW-0653">Protein transport</keyword>
<dbReference type="PANTHER" id="PTHR13678:SF27">
    <property type="entry name" value="LD45836P"/>
    <property type="match status" value="1"/>
</dbReference>
<dbReference type="GO" id="GO:0006623">
    <property type="term" value="P:protein targeting to vacuole"/>
    <property type="evidence" value="ECO:0007669"/>
    <property type="project" value="TreeGrafter"/>
</dbReference>
<dbReference type="Pfam" id="PF07200">
    <property type="entry name" value="Mod_r"/>
    <property type="match status" value="1"/>
</dbReference>
<keyword evidence="3 9" id="KW-0813">Transport</keyword>
<comment type="function">
    <text evidence="8">Component of the ESCRT-I complex, a regulator of vesicular trafficking process. Required for the sorting of endocytic ubiquitinated cargos into multivesicular bodies. May be involved in cell growth and differentiation.</text>
</comment>
<evidence type="ECO:0000256" key="8">
    <source>
        <dbReference type="ARBA" id="ARBA00025010"/>
    </source>
</evidence>
<dbReference type="GO" id="GO:0031902">
    <property type="term" value="C:late endosome membrane"/>
    <property type="evidence" value="ECO:0007669"/>
    <property type="project" value="UniProtKB-SubCell"/>
</dbReference>
<comment type="caution">
    <text evidence="12">The sequence shown here is derived from an EMBL/GenBank/DDBJ whole genome shotgun (WGS) entry which is preliminary data.</text>
</comment>
<evidence type="ECO:0000256" key="7">
    <source>
        <dbReference type="ARBA" id="ARBA00023274"/>
    </source>
</evidence>
<dbReference type="InterPro" id="IPR027486">
    <property type="entry name" value="Ribosomal_uS10_dom"/>
</dbReference>
<dbReference type="PROSITE" id="PS51314">
    <property type="entry name" value="VPS37_C"/>
    <property type="match status" value="1"/>
</dbReference>
<dbReference type="SUPFAM" id="SSF54999">
    <property type="entry name" value="Ribosomal protein S10"/>
    <property type="match status" value="1"/>
</dbReference>
<dbReference type="PANTHER" id="PTHR13678">
    <property type="entry name" value="VACUOLAR PROTEIN SORTING-ASSOCIATED PROTEIN 37"/>
    <property type="match status" value="1"/>
</dbReference>
<keyword evidence="6" id="KW-0689">Ribosomal protein</keyword>
<evidence type="ECO:0000259" key="11">
    <source>
        <dbReference type="PROSITE" id="PS51314"/>
    </source>
</evidence>
<dbReference type="STRING" id="2018661.A0A2A2JFT0"/>
<dbReference type="EMBL" id="LIAE01010466">
    <property type="protein sequence ID" value="PAV60484.1"/>
    <property type="molecule type" value="Genomic_DNA"/>
</dbReference>
<comment type="subcellular location">
    <subcellularLocation>
        <location evidence="1">Late endosome membrane</location>
        <topology evidence="1">Peripheral membrane protein</topology>
    </subcellularLocation>
</comment>
<keyword evidence="7" id="KW-0687">Ribonucleoprotein</keyword>
<feature type="domain" description="VPS37 C-terminal" evidence="11">
    <location>
        <begin position="92"/>
        <end position="181"/>
    </location>
</feature>
<evidence type="ECO:0000256" key="3">
    <source>
        <dbReference type="ARBA" id="ARBA00022448"/>
    </source>
</evidence>
<dbReference type="GO" id="GO:0043162">
    <property type="term" value="P:ubiquitin-dependent protein catabolic process via the multivesicular body sorting pathway"/>
    <property type="evidence" value="ECO:0007669"/>
    <property type="project" value="TreeGrafter"/>
</dbReference>